<gene>
    <name evidence="1" type="ORF">FPRO_06423</name>
</gene>
<proteinExistence type="predicted"/>
<comment type="caution">
    <text evidence="1">The sequence shown here is derived from an EMBL/GenBank/DDBJ whole genome shotgun (WGS) entry which is preliminary data.</text>
</comment>
<dbReference type="EMBL" id="FJOF01000003">
    <property type="protein sequence ID" value="CZR38386.1"/>
    <property type="molecule type" value="Genomic_DNA"/>
</dbReference>
<accession>A0A1L7VF56</accession>
<dbReference type="VEuPathDB" id="FungiDB:FPRO_06423"/>
<evidence type="ECO:0000313" key="2">
    <source>
        <dbReference type="Proteomes" id="UP000183971"/>
    </source>
</evidence>
<dbReference type="RefSeq" id="XP_031078979.1">
    <property type="nucleotide sequence ID" value="XM_031228665.1"/>
</dbReference>
<protein>
    <submittedName>
        <fullName evidence="1">Uncharacterized protein</fullName>
    </submittedName>
</protein>
<reference evidence="2" key="1">
    <citation type="journal article" date="2016" name="Genome Biol. Evol.">
        <title>Comparative 'omics' of the Fusarium fujikuroi species complex highlights differences in genetic potential and metabolite synthesis.</title>
        <authorList>
            <person name="Niehaus E.-M."/>
            <person name="Muensterkoetter M."/>
            <person name="Proctor R.H."/>
            <person name="Brown D.W."/>
            <person name="Sharon A."/>
            <person name="Idan Y."/>
            <person name="Oren-Young L."/>
            <person name="Sieber C.M."/>
            <person name="Novak O."/>
            <person name="Pencik A."/>
            <person name="Tarkowska D."/>
            <person name="Hromadova K."/>
            <person name="Freeman S."/>
            <person name="Maymon M."/>
            <person name="Elazar M."/>
            <person name="Youssef S.A."/>
            <person name="El-Shabrawy E.S.M."/>
            <person name="Shalaby A.B.A."/>
            <person name="Houterman P."/>
            <person name="Brock N.L."/>
            <person name="Burkhardt I."/>
            <person name="Tsavkelova E.A."/>
            <person name="Dickschat J.S."/>
            <person name="Galuszka P."/>
            <person name="Gueldener U."/>
            <person name="Tudzynski B."/>
        </authorList>
    </citation>
    <scope>NUCLEOTIDE SEQUENCE [LARGE SCALE GENOMIC DNA]</scope>
    <source>
        <strain evidence="2">ET1</strain>
    </source>
</reference>
<dbReference type="AlphaFoldDB" id="A0A1L7VF56"/>
<keyword evidence="2" id="KW-1185">Reference proteome</keyword>
<dbReference type="GeneID" id="42051302"/>
<evidence type="ECO:0000313" key="1">
    <source>
        <dbReference type="EMBL" id="CZR38386.1"/>
    </source>
</evidence>
<dbReference type="Proteomes" id="UP000183971">
    <property type="component" value="Unassembled WGS sequence"/>
</dbReference>
<name>A0A1L7VF56_FUSPR</name>
<sequence length="103" mass="11381">MQANTLEAPAVGPALREPVCWQSTLSASYEVSIEFVLTCTASSESVANLFLTLRTIKCQLELHNDRYLLPTYTHAYSDLRHFTSLLAPNGASAMYGSRGPVEW</sequence>
<organism evidence="1 2">
    <name type="scientific">Fusarium proliferatum (strain ET1)</name>
    <name type="common">Orchid endophyte fungus</name>
    <dbReference type="NCBI Taxonomy" id="1227346"/>
    <lineage>
        <taxon>Eukaryota</taxon>
        <taxon>Fungi</taxon>
        <taxon>Dikarya</taxon>
        <taxon>Ascomycota</taxon>
        <taxon>Pezizomycotina</taxon>
        <taxon>Sordariomycetes</taxon>
        <taxon>Hypocreomycetidae</taxon>
        <taxon>Hypocreales</taxon>
        <taxon>Nectriaceae</taxon>
        <taxon>Fusarium</taxon>
        <taxon>Fusarium fujikuroi species complex</taxon>
    </lineage>
</organism>